<dbReference type="InterPro" id="IPR000182">
    <property type="entry name" value="GNAT_dom"/>
</dbReference>
<evidence type="ECO:0000313" key="2">
    <source>
        <dbReference type="EMBL" id="SFS78915.1"/>
    </source>
</evidence>
<gene>
    <name evidence="2" type="ORF">SAMN04488006_0031</name>
</gene>
<dbReference type="InterPro" id="IPR051531">
    <property type="entry name" value="N-acetyltransferase"/>
</dbReference>
<reference evidence="3" key="1">
    <citation type="submission" date="2016-10" db="EMBL/GenBank/DDBJ databases">
        <authorList>
            <person name="Varghese N."/>
            <person name="Submissions S."/>
        </authorList>
    </citation>
    <scope>NUCLEOTIDE SEQUENCE [LARGE SCALE GENOMIC DNA]</scope>
    <source>
        <strain evidence="3">DSM 24450</strain>
    </source>
</reference>
<dbReference type="InterPro" id="IPR016181">
    <property type="entry name" value="Acyl_CoA_acyltransferase"/>
</dbReference>
<evidence type="ECO:0000313" key="3">
    <source>
        <dbReference type="Proteomes" id="UP000199312"/>
    </source>
</evidence>
<accession>A0A1I6SPL3</accession>
<dbReference type="PROSITE" id="PS51186">
    <property type="entry name" value="GNAT"/>
    <property type="match status" value="1"/>
</dbReference>
<dbReference type="Pfam" id="PF13302">
    <property type="entry name" value="Acetyltransf_3"/>
    <property type="match status" value="1"/>
</dbReference>
<dbReference type="PANTHER" id="PTHR43792">
    <property type="entry name" value="GNAT FAMILY, PUTATIVE (AFU_ORTHOLOGUE AFUA_3G00765)-RELATED-RELATED"/>
    <property type="match status" value="1"/>
</dbReference>
<keyword evidence="3" id="KW-1185">Reference proteome</keyword>
<dbReference type="Proteomes" id="UP000199312">
    <property type="component" value="Unassembled WGS sequence"/>
</dbReference>
<dbReference type="GO" id="GO:0016747">
    <property type="term" value="F:acyltransferase activity, transferring groups other than amino-acyl groups"/>
    <property type="evidence" value="ECO:0007669"/>
    <property type="project" value="InterPro"/>
</dbReference>
<dbReference type="OrthoDB" id="9798081at2"/>
<name>A0A1I6SPL3_9FLAO</name>
<sequence length="172" mass="19485">MSNVKTIETSRLILQQSNIKDAAFFLELLNTTKWLLYIGDRNVHSVKDAEKYITERMLPQFNELGYGNYTVIRKTDGIKIGSCGLYNREGVDGVDIGFAFLPTYESLGYAFESAQALLNLGKNKLKLSKISALTTEENLQSQRLIEKLGLKFIKKIKIPNDSETLCLYTITF</sequence>
<dbReference type="EMBL" id="FOZP01000010">
    <property type="protein sequence ID" value="SFS78915.1"/>
    <property type="molecule type" value="Genomic_DNA"/>
</dbReference>
<feature type="domain" description="N-acetyltransferase" evidence="1">
    <location>
        <begin position="12"/>
        <end position="172"/>
    </location>
</feature>
<dbReference type="SUPFAM" id="SSF55729">
    <property type="entry name" value="Acyl-CoA N-acyltransferases (Nat)"/>
    <property type="match status" value="1"/>
</dbReference>
<keyword evidence="2" id="KW-0808">Transferase</keyword>
<dbReference type="AlphaFoldDB" id="A0A1I6SPL3"/>
<dbReference type="RefSeq" id="WP_090230122.1">
    <property type="nucleotide sequence ID" value="NZ_FOZP01000010.1"/>
</dbReference>
<organism evidence="2 3">
    <name type="scientific">Lutibacter maritimus</name>
    <dbReference type="NCBI Taxonomy" id="593133"/>
    <lineage>
        <taxon>Bacteria</taxon>
        <taxon>Pseudomonadati</taxon>
        <taxon>Bacteroidota</taxon>
        <taxon>Flavobacteriia</taxon>
        <taxon>Flavobacteriales</taxon>
        <taxon>Flavobacteriaceae</taxon>
        <taxon>Lutibacter</taxon>
    </lineage>
</organism>
<protein>
    <submittedName>
        <fullName evidence="2">Protein N-acetyltransferase, RimJ/RimL family</fullName>
    </submittedName>
</protein>
<evidence type="ECO:0000259" key="1">
    <source>
        <dbReference type="PROSITE" id="PS51186"/>
    </source>
</evidence>
<dbReference type="STRING" id="593133.SAMN04488006_0031"/>
<dbReference type="PANTHER" id="PTHR43792:SF1">
    <property type="entry name" value="N-ACETYLTRANSFERASE DOMAIN-CONTAINING PROTEIN"/>
    <property type="match status" value="1"/>
</dbReference>
<proteinExistence type="predicted"/>
<dbReference type="Gene3D" id="3.40.630.30">
    <property type="match status" value="1"/>
</dbReference>